<gene>
    <name evidence="1" type="ORF">DGD08_17705</name>
</gene>
<sequence>MRRTHLTSGLCLALLLAVACKDEQTRSAEAAAKRVASARILGPQDVQIMSMDGTVGLEVVGDSVHVFLPNSVVSVPATHIQNVKYADSRLRFDIDGIGMKIFEVGDGREGAVFTQLDALRFVGAIVQKQAEMAER</sequence>
<name>A0A3D4VD31_9BACT</name>
<dbReference type="EMBL" id="DPIY01000012">
    <property type="protein sequence ID" value="HCT59040.1"/>
    <property type="molecule type" value="Genomic_DNA"/>
</dbReference>
<reference evidence="1 2" key="1">
    <citation type="journal article" date="2018" name="Nat. Biotechnol.">
        <title>A standardized bacterial taxonomy based on genome phylogeny substantially revises the tree of life.</title>
        <authorList>
            <person name="Parks D.H."/>
            <person name="Chuvochina M."/>
            <person name="Waite D.W."/>
            <person name="Rinke C."/>
            <person name="Skarshewski A."/>
            <person name="Chaumeil P.A."/>
            <person name="Hugenholtz P."/>
        </authorList>
    </citation>
    <scope>NUCLEOTIDE SEQUENCE [LARGE SCALE GENOMIC DNA]</scope>
    <source>
        <strain evidence="1">UBA8844</strain>
    </source>
</reference>
<protein>
    <submittedName>
        <fullName evidence="1">Uncharacterized protein</fullName>
    </submittedName>
</protein>
<accession>A0A3D4VD31</accession>
<evidence type="ECO:0000313" key="2">
    <source>
        <dbReference type="Proteomes" id="UP000264071"/>
    </source>
</evidence>
<proteinExistence type="predicted"/>
<dbReference type="Proteomes" id="UP000264071">
    <property type="component" value="Unassembled WGS sequence"/>
</dbReference>
<organism evidence="1 2">
    <name type="scientific">Gemmatimonas aurantiaca</name>
    <dbReference type="NCBI Taxonomy" id="173480"/>
    <lineage>
        <taxon>Bacteria</taxon>
        <taxon>Pseudomonadati</taxon>
        <taxon>Gemmatimonadota</taxon>
        <taxon>Gemmatimonadia</taxon>
        <taxon>Gemmatimonadales</taxon>
        <taxon>Gemmatimonadaceae</taxon>
        <taxon>Gemmatimonas</taxon>
    </lineage>
</organism>
<dbReference type="AlphaFoldDB" id="A0A3D4VD31"/>
<dbReference type="PROSITE" id="PS51257">
    <property type="entry name" value="PROKAR_LIPOPROTEIN"/>
    <property type="match status" value="1"/>
</dbReference>
<evidence type="ECO:0000313" key="1">
    <source>
        <dbReference type="EMBL" id="HCT59040.1"/>
    </source>
</evidence>
<comment type="caution">
    <text evidence="1">The sequence shown here is derived from an EMBL/GenBank/DDBJ whole genome shotgun (WGS) entry which is preliminary data.</text>
</comment>